<accession>A0ABD1YIZ6</accession>
<comment type="caution">
    <text evidence="1">The sequence shown here is derived from an EMBL/GenBank/DDBJ whole genome shotgun (WGS) entry which is preliminary data.</text>
</comment>
<gene>
    <name evidence="1" type="ORF">R1flu_015454</name>
</gene>
<dbReference type="Proteomes" id="UP001605036">
    <property type="component" value="Unassembled WGS sequence"/>
</dbReference>
<keyword evidence="2" id="KW-1185">Reference proteome</keyword>
<dbReference type="EMBL" id="JBHFFA010000004">
    <property type="protein sequence ID" value="KAL2630768.1"/>
    <property type="molecule type" value="Genomic_DNA"/>
</dbReference>
<evidence type="ECO:0000313" key="1">
    <source>
        <dbReference type="EMBL" id="KAL2630768.1"/>
    </source>
</evidence>
<protein>
    <submittedName>
        <fullName evidence="1">Uncharacterized protein</fullName>
    </submittedName>
</protein>
<reference evidence="1 2" key="1">
    <citation type="submission" date="2024-09" db="EMBL/GenBank/DDBJ databases">
        <title>Chromosome-scale assembly of Riccia fluitans.</title>
        <authorList>
            <person name="Paukszto L."/>
            <person name="Sawicki J."/>
            <person name="Karawczyk K."/>
            <person name="Piernik-Szablinska J."/>
            <person name="Szczecinska M."/>
            <person name="Mazdziarz M."/>
        </authorList>
    </citation>
    <scope>NUCLEOTIDE SEQUENCE [LARGE SCALE GENOMIC DNA]</scope>
    <source>
        <strain evidence="1">Rf_01</strain>
        <tissue evidence="1">Aerial parts of the thallus</tissue>
    </source>
</reference>
<name>A0ABD1YIZ6_9MARC</name>
<proteinExistence type="predicted"/>
<evidence type="ECO:0000313" key="2">
    <source>
        <dbReference type="Proteomes" id="UP001605036"/>
    </source>
</evidence>
<organism evidence="1 2">
    <name type="scientific">Riccia fluitans</name>
    <dbReference type="NCBI Taxonomy" id="41844"/>
    <lineage>
        <taxon>Eukaryota</taxon>
        <taxon>Viridiplantae</taxon>
        <taxon>Streptophyta</taxon>
        <taxon>Embryophyta</taxon>
        <taxon>Marchantiophyta</taxon>
        <taxon>Marchantiopsida</taxon>
        <taxon>Marchantiidae</taxon>
        <taxon>Marchantiales</taxon>
        <taxon>Ricciaceae</taxon>
        <taxon>Riccia</taxon>
    </lineage>
</organism>
<sequence>MDLLSLVPNSQILLGNQPGSKQRHENQMLNTLQMAGLQDPSIQQAGLLDNRIPNPAQGTLQALLLQREYPPMACTISGTPNYCSGGSSCTRKRRYYAATPIGPWRIFLCSRRATSWGRSTNQRLPDEVTGR</sequence>
<dbReference type="AlphaFoldDB" id="A0ABD1YIZ6"/>